<keyword evidence="6" id="KW-0520">NAD</keyword>
<comment type="caution">
    <text evidence="13">The sequence shown here is derived from an EMBL/GenBank/DDBJ whole genome shotgun (WGS) entry which is preliminary data.</text>
</comment>
<evidence type="ECO:0000256" key="5">
    <source>
        <dbReference type="ARBA" id="ARBA00023002"/>
    </source>
</evidence>
<protein>
    <recommendedName>
        <fullName evidence="9">NADH oxidase</fullName>
        <ecNumber evidence="8">1.6.3.4</ecNumber>
    </recommendedName>
</protein>
<reference evidence="13 14" key="1">
    <citation type="submission" date="2007-08" db="EMBL/GenBank/DDBJ databases">
        <authorList>
            <person name="Fulton L."/>
            <person name="Clifton S."/>
            <person name="Fulton B."/>
            <person name="Xu J."/>
            <person name="Minx P."/>
            <person name="Pepin K.H."/>
            <person name="Johnson M."/>
            <person name="Thiruvilangam P."/>
            <person name="Bhonagiri V."/>
            <person name="Nash W.E."/>
            <person name="Mardis E.R."/>
            <person name="Wilson R.K."/>
        </authorList>
    </citation>
    <scope>NUCLEOTIDE SEQUENCE [LARGE SCALE GENOMIC DNA]</scope>
    <source>
        <strain evidence="14">ATCC BAA-613 / DSM 15670 / CCUG 46953 / JCM 12243 / WAL 16351</strain>
    </source>
</reference>
<dbReference type="Gene3D" id="3.30.390.30">
    <property type="match status" value="1"/>
</dbReference>
<dbReference type="GO" id="GO:0016491">
    <property type="term" value="F:oxidoreductase activity"/>
    <property type="evidence" value="ECO:0007669"/>
    <property type="project" value="UniProtKB-KW"/>
</dbReference>
<dbReference type="PRINTS" id="PR00411">
    <property type="entry name" value="PNDRDTASEI"/>
</dbReference>
<dbReference type="AlphaFoldDB" id="A8RI65"/>
<dbReference type="PRINTS" id="PR00368">
    <property type="entry name" value="FADPNR"/>
</dbReference>
<dbReference type="EC" id="1.6.3.4" evidence="8"/>
<sequence>MLVIRQDFKFQDSRRLLNMKETIVVIGANHGGTAVLNTILDQFPGNRVVAFDRNSDISFLGCGMALWIGGQISGPEGLFYSSKEAFEEKGAVIHMETEVERIDFDGKAVYARGKDGKSYVQEYDKLILATGSVPLRPEIEGMELDNVQFVKLYQNARDVIEKLKDTSVKKVAVVGAGYIGVELAEAFKRNGREVVLIDLADTCLSGYYDREFSDRMAHNLQEHGVKLAFGEKVVRLEGKRRVERVVTDQGCYEADMVVFGIGFRPNTSLGQGRLRTFGNGAFLVDRRQETSVPGVYAVGDCATVYNNAIQAADYIALATNAVRSGIIAAHNACGKVLESVGVQGSNGISIWGLHMLSTGISLARAKRMGYDAAAADYEDWQKAEFMENGNHKVKIRIVYDRKSRIILGAQMCSDYDVSMGIHMFSMAVEEQVTIDKLKLFDLFFLPHFNKPYNYVTMAALGAE</sequence>
<evidence type="ECO:0000259" key="12">
    <source>
        <dbReference type="Pfam" id="PF07992"/>
    </source>
</evidence>
<dbReference type="EMBL" id="ABCC02000009">
    <property type="protein sequence ID" value="EDP19172.1"/>
    <property type="molecule type" value="Genomic_DNA"/>
</dbReference>
<evidence type="ECO:0000256" key="3">
    <source>
        <dbReference type="ARBA" id="ARBA00022630"/>
    </source>
</evidence>
<accession>A8RI65</accession>
<dbReference type="Pfam" id="PF02852">
    <property type="entry name" value="Pyr_redox_dim"/>
    <property type="match status" value="1"/>
</dbReference>
<evidence type="ECO:0000256" key="10">
    <source>
        <dbReference type="ARBA" id="ARBA00047360"/>
    </source>
</evidence>
<dbReference type="SUPFAM" id="SSF51905">
    <property type="entry name" value="FAD/NAD(P)-binding domain"/>
    <property type="match status" value="1"/>
</dbReference>
<evidence type="ECO:0000313" key="14">
    <source>
        <dbReference type="Proteomes" id="UP000005396"/>
    </source>
</evidence>
<feature type="domain" description="Pyridine nucleotide-disulphide oxidoreductase dimerisation" evidence="11">
    <location>
        <begin position="357"/>
        <end position="447"/>
    </location>
</feature>
<dbReference type="PANTHER" id="PTHR43429:SF1">
    <property type="entry name" value="NAD(P)H SULFUR OXIDOREDUCTASE (COA-DEPENDENT)"/>
    <property type="match status" value="1"/>
</dbReference>
<dbReference type="InterPro" id="IPR050260">
    <property type="entry name" value="FAD-bd_OxRdtase"/>
</dbReference>
<evidence type="ECO:0000256" key="4">
    <source>
        <dbReference type="ARBA" id="ARBA00022827"/>
    </source>
</evidence>
<dbReference type="eggNOG" id="COG0446">
    <property type="taxonomic scope" value="Bacteria"/>
</dbReference>
<keyword evidence="4" id="KW-0274">FAD</keyword>
<name>A8RI65_ENTBW</name>
<dbReference type="InterPro" id="IPR058076">
    <property type="entry name" value="NOXase"/>
</dbReference>
<dbReference type="Proteomes" id="UP000005396">
    <property type="component" value="Unassembled WGS sequence"/>
</dbReference>
<keyword evidence="3" id="KW-0285">Flavoprotein</keyword>
<dbReference type="PaxDb" id="411902-CLOBOL_00608"/>
<dbReference type="Pfam" id="PF07992">
    <property type="entry name" value="Pyr_redox_2"/>
    <property type="match status" value="1"/>
</dbReference>
<dbReference type="InterPro" id="IPR036188">
    <property type="entry name" value="FAD/NAD-bd_sf"/>
</dbReference>
<comment type="catalytic activity">
    <reaction evidence="10">
        <text>2 NADH + O2 + 2 H(+) = 2 NAD(+) + 2 H2O</text>
        <dbReference type="Rhea" id="RHEA:37799"/>
        <dbReference type="ChEBI" id="CHEBI:15377"/>
        <dbReference type="ChEBI" id="CHEBI:15378"/>
        <dbReference type="ChEBI" id="CHEBI:15379"/>
        <dbReference type="ChEBI" id="CHEBI:57540"/>
        <dbReference type="ChEBI" id="CHEBI:57945"/>
        <dbReference type="EC" id="1.6.3.4"/>
    </reaction>
</comment>
<feature type="domain" description="FAD/NAD(P)-binding" evidence="12">
    <location>
        <begin position="22"/>
        <end position="325"/>
    </location>
</feature>
<evidence type="ECO:0000256" key="2">
    <source>
        <dbReference type="ARBA" id="ARBA00009130"/>
    </source>
</evidence>
<dbReference type="Gene3D" id="3.50.50.60">
    <property type="entry name" value="FAD/NAD(P)-binding domain"/>
    <property type="match status" value="2"/>
</dbReference>
<dbReference type="NCBIfam" id="NF046103">
    <property type="entry name" value="NOXase_Strep"/>
    <property type="match status" value="1"/>
</dbReference>
<comment type="cofactor">
    <cofactor evidence="1">
        <name>FAD</name>
        <dbReference type="ChEBI" id="CHEBI:57692"/>
    </cofactor>
</comment>
<organism evidence="13 14">
    <name type="scientific">Enterocloster bolteae (strain ATCC BAA-613 / DSM 15670 / CCUG 46953 / JCM 12243 / WAL 16351)</name>
    <name type="common">Clostridium bolteae</name>
    <dbReference type="NCBI Taxonomy" id="411902"/>
    <lineage>
        <taxon>Bacteria</taxon>
        <taxon>Bacillati</taxon>
        <taxon>Bacillota</taxon>
        <taxon>Clostridia</taxon>
        <taxon>Lachnospirales</taxon>
        <taxon>Lachnospiraceae</taxon>
        <taxon>Enterocloster</taxon>
    </lineage>
</organism>
<evidence type="ECO:0000256" key="8">
    <source>
        <dbReference type="ARBA" id="ARBA00039092"/>
    </source>
</evidence>
<evidence type="ECO:0000256" key="7">
    <source>
        <dbReference type="ARBA" id="ARBA00023284"/>
    </source>
</evidence>
<comment type="similarity">
    <text evidence="2">Belongs to the class-III pyridine nucleotide-disulfide oxidoreductase family.</text>
</comment>
<dbReference type="SUPFAM" id="SSF55424">
    <property type="entry name" value="FAD/NAD-linked reductases, dimerisation (C-terminal) domain"/>
    <property type="match status" value="1"/>
</dbReference>
<reference evidence="13 14" key="2">
    <citation type="submission" date="2007-09" db="EMBL/GenBank/DDBJ databases">
        <title>Draft genome sequence of Clostridium bolteae (ATCC BAA-613).</title>
        <authorList>
            <person name="Sudarsanam P."/>
            <person name="Ley R."/>
            <person name="Guruge J."/>
            <person name="Turnbaugh P.J."/>
            <person name="Mahowald M."/>
            <person name="Liep D."/>
            <person name="Gordon J."/>
        </authorList>
    </citation>
    <scope>NUCLEOTIDE SEQUENCE [LARGE SCALE GENOMIC DNA]</scope>
    <source>
        <strain evidence="14">ATCC BAA-613 / DSM 15670 / CCUG 46953 / JCM 12243 / WAL 16351</strain>
    </source>
</reference>
<dbReference type="InterPro" id="IPR023753">
    <property type="entry name" value="FAD/NAD-binding_dom"/>
</dbReference>
<evidence type="ECO:0000256" key="9">
    <source>
        <dbReference type="ARBA" id="ARBA00039201"/>
    </source>
</evidence>
<dbReference type="InterPro" id="IPR004099">
    <property type="entry name" value="Pyr_nucl-diS_OxRdtase_dimer"/>
</dbReference>
<keyword evidence="5" id="KW-0560">Oxidoreductase</keyword>
<gene>
    <name evidence="13" type="ORF">CLOBOL_00608</name>
</gene>
<dbReference type="PANTHER" id="PTHR43429">
    <property type="entry name" value="PYRIDINE NUCLEOTIDE-DISULFIDE OXIDOREDUCTASE DOMAIN-CONTAINING"/>
    <property type="match status" value="1"/>
</dbReference>
<evidence type="ECO:0000256" key="6">
    <source>
        <dbReference type="ARBA" id="ARBA00023027"/>
    </source>
</evidence>
<keyword evidence="7" id="KW-0676">Redox-active center</keyword>
<proteinExistence type="inferred from homology"/>
<evidence type="ECO:0000259" key="11">
    <source>
        <dbReference type="Pfam" id="PF02852"/>
    </source>
</evidence>
<evidence type="ECO:0000313" key="13">
    <source>
        <dbReference type="EMBL" id="EDP19172.1"/>
    </source>
</evidence>
<dbReference type="InterPro" id="IPR016156">
    <property type="entry name" value="FAD/NAD-linked_Rdtase_dimer_sf"/>
</dbReference>
<dbReference type="HOGENOM" id="CLU_003291_1_0_9"/>
<evidence type="ECO:0000256" key="1">
    <source>
        <dbReference type="ARBA" id="ARBA00001974"/>
    </source>
</evidence>